<feature type="compositionally biased region" description="Polar residues" evidence="1">
    <location>
        <begin position="1"/>
        <end position="35"/>
    </location>
</feature>
<keyword evidence="2" id="KW-1133">Transmembrane helix</keyword>
<keyword evidence="3" id="KW-1185">Reference proteome</keyword>
<dbReference type="AlphaFoldDB" id="A0AAJ7SZP0"/>
<evidence type="ECO:0000313" key="4">
    <source>
        <dbReference type="RefSeq" id="XP_032807452.1"/>
    </source>
</evidence>
<gene>
    <name evidence="4" type="primary">LOC116941017</name>
</gene>
<organism evidence="3 4">
    <name type="scientific">Petromyzon marinus</name>
    <name type="common">Sea lamprey</name>
    <dbReference type="NCBI Taxonomy" id="7757"/>
    <lineage>
        <taxon>Eukaryota</taxon>
        <taxon>Metazoa</taxon>
        <taxon>Chordata</taxon>
        <taxon>Craniata</taxon>
        <taxon>Vertebrata</taxon>
        <taxon>Cyclostomata</taxon>
        <taxon>Hyperoartia</taxon>
        <taxon>Petromyzontiformes</taxon>
        <taxon>Petromyzontidae</taxon>
        <taxon>Petromyzon</taxon>
    </lineage>
</organism>
<proteinExistence type="predicted"/>
<dbReference type="RefSeq" id="XP_032807452.1">
    <property type="nucleotide sequence ID" value="XM_032951561.1"/>
</dbReference>
<dbReference type="KEGG" id="pmrn:116941017"/>
<protein>
    <submittedName>
        <fullName evidence="4">Glycophorin-C-like isoform X1</fullName>
    </submittedName>
</protein>
<keyword evidence="2" id="KW-0812">Transmembrane</keyword>
<sequence>MERTSNSTGFDSRPTTLSMGDVVSTNTPAVSTSKCPTARGTDDVVLAVVVVMTVIVILCLLGVVLSYFLRHKGTYRTQEGKFQPGIGQGTALQAVEDNCEGLEENMKEYFL</sequence>
<dbReference type="CTD" id="2995"/>
<evidence type="ECO:0000256" key="1">
    <source>
        <dbReference type="SAM" id="MobiDB-lite"/>
    </source>
</evidence>
<dbReference type="Proteomes" id="UP001318040">
    <property type="component" value="Chromosome 10"/>
</dbReference>
<name>A0AAJ7SZP0_PETMA</name>
<reference evidence="4" key="1">
    <citation type="submission" date="2025-08" db="UniProtKB">
        <authorList>
            <consortium name="RefSeq"/>
        </authorList>
    </citation>
    <scope>IDENTIFICATION</scope>
    <source>
        <tissue evidence="4">Sperm</tissue>
    </source>
</reference>
<keyword evidence="2" id="KW-0472">Membrane</keyword>
<accession>A0AAJ7SZP0</accession>
<feature type="region of interest" description="Disordered" evidence="1">
    <location>
        <begin position="1"/>
        <end position="36"/>
    </location>
</feature>
<evidence type="ECO:0000256" key="2">
    <source>
        <dbReference type="SAM" id="Phobius"/>
    </source>
</evidence>
<feature type="transmembrane region" description="Helical" evidence="2">
    <location>
        <begin position="44"/>
        <end position="69"/>
    </location>
</feature>
<evidence type="ECO:0000313" key="3">
    <source>
        <dbReference type="Proteomes" id="UP001318040"/>
    </source>
</evidence>